<feature type="transmembrane region" description="Helical" evidence="1">
    <location>
        <begin position="156"/>
        <end position="177"/>
    </location>
</feature>
<organism evidence="2 3">
    <name type="scientific">Methylobacterium goesingense</name>
    <dbReference type="NCBI Taxonomy" id="243690"/>
    <lineage>
        <taxon>Bacteria</taxon>
        <taxon>Pseudomonadati</taxon>
        <taxon>Pseudomonadota</taxon>
        <taxon>Alphaproteobacteria</taxon>
        <taxon>Hyphomicrobiales</taxon>
        <taxon>Methylobacteriaceae</taxon>
        <taxon>Methylobacterium</taxon>
    </lineage>
</organism>
<dbReference type="RefSeq" id="WP_238274980.1">
    <property type="nucleotide sequence ID" value="NZ_BPQL01000002.1"/>
</dbReference>
<keyword evidence="1" id="KW-0812">Transmembrane</keyword>
<reference evidence="2 3" key="1">
    <citation type="submission" date="2024-06" db="EMBL/GenBank/DDBJ databases">
        <title>Genomic Encyclopedia of Type Strains, Phase IV (KMG-IV): sequencing the most valuable type-strain genomes for metagenomic binning, comparative biology and taxonomic classification.</title>
        <authorList>
            <person name="Goeker M."/>
        </authorList>
    </citation>
    <scope>NUCLEOTIDE SEQUENCE [LARGE SCALE GENOMIC DNA]</scope>
    <source>
        <strain evidence="2 3">DSM 21331</strain>
    </source>
</reference>
<gene>
    <name evidence="2" type="ORF">ABID43_001660</name>
</gene>
<evidence type="ECO:0000313" key="2">
    <source>
        <dbReference type="EMBL" id="MET3692129.1"/>
    </source>
</evidence>
<keyword evidence="1" id="KW-0472">Membrane</keyword>
<dbReference type="PANTHER" id="PTHR34980">
    <property type="entry name" value="INNER MEMBRANE PROTEIN-RELATED-RELATED"/>
    <property type="match status" value="1"/>
</dbReference>
<proteinExistence type="predicted"/>
<dbReference type="EMBL" id="JBEPMM010000003">
    <property type="protein sequence ID" value="MET3692129.1"/>
    <property type="molecule type" value="Genomic_DNA"/>
</dbReference>
<keyword evidence="3" id="KW-1185">Reference proteome</keyword>
<sequence length="197" mass="21413">MPGPTGPGIISGHDGQRYRFAPSDLRNAPPAAGDEVDFEISAGEAKEIYTLAANTPLKALAAKRDWTQFYLSPSGRISRREYWLYGFLVTSCVGLLTGWIPILGVIVSLVLSWSGIVLGIKRFHDLGRSGWWSLIAIPPMLLTIFSAVINPNHATLTMLLGLITLAAMLWVFFGVLVRRGNEGPNQFGPDPMHPGIG</sequence>
<evidence type="ECO:0000256" key="1">
    <source>
        <dbReference type="SAM" id="Phobius"/>
    </source>
</evidence>
<protein>
    <submittedName>
        <fullName evidence="2">Uncharacterized membrane protein YhaH (DUF805 family)</fullName>
    </submittedName>
</protein>
<accession>A0ABV2L3E1</accession>
<feature type="transmembrane region" description="Helical" evidence="1">
    <location>
        <begin position="82"/>
        <end position="111"/>
    </location>
</feature>
<name>A0ABV2L3E1_9HYPH</name>
<evidence type="ECO:0000313" key="3">
    <source>
        <dbReference type="Proteomes" id="UP001549145"/>
    </source>
</evidence>
<feature type="transmembrane region" description="Helical" evidence="1">
    <location>
        <begin position="131"/>
        <end position="149"/>
    </location>
</feature>
<comment type="caution">
    <text evidence="2">The sequence shown here is derived from an EMBL/GenBank/DDBJ whole genome shotgun (WGS) entry which is preliminary data.</text>
</comment>
<dbReference type="InterPro" id="IPR008523">
    <property type="entry name" value="DUF805"/>
</dbReference>
<dbReference type="Proteomes" id="UP001549145">
    <property type="component" value="Unassembled WGS sequence"/>
</dbReference>
<keyword evidence="1" id="KW-1133">Transmembrane helix</keyword>
<dbReference type="Pfam" id="PF05656">
    <property type="entry name" value="DUF805"/>
    <property type="match status" value="1"/>
</dbReference>